<proteinExistence type="predicted"/>
<dbReference type="AlphaFoldDB" id="A0A540N5R8"/>
<protein>
    <submittedName>
        <fullName evidence="2">Uncharacterized protein</fullName>
    </submittedName>
</protein>
<reference evidence="2 3" key="1">
    <citation type="journal article" date="2019" name="G3 (Bethesda)">
        <title>Sequencing of a Wild Apple (Malus baccata) Genome Unravels the Differences Between Cultivated and Wild Apple Species Regarding Disease Resistance and Cold Tolerance.</title>
        <authorList>
            <person name="Chen X."/>
        </authorList>
    </citation>
    <scope>NUCLEOTIDE SEQUENCE [LARGE SCALE GENOMIC DNA]</scope>
    <source>
        <strain evidence="3">cv. Shandingzi</strain>
        <tissue evidence="2">Leaves</tissue>
    </source>
</reference>
<feature type="compositionally biased region" description="Basic and acidic residues" evidence="1">
    <location>
        <begin position="76"/>
        <end position="89"/>
    </location>
</feature>
<organism evidence="2 3">
    <name type="scientific">Malus baccata</name>
    <name type="common">Siberian crab apple</name>
    <name type="synonym">Pyrus baccata</name>
    <dbReference type="NCBI Taxonomy" id="106549"/>
    <lineage>
        <taxon>Eukaryota</taxon>
        <taxon>Viridiplantae</taxon>
        <taxon>Streptophyta</taxon>
        <taxon>Embryophyta</taxon>
        <taxon>Tracheophyta</taxon>
        <taxon>Spermatophyta</taxon>
        <taxon>Magnoliopsida</taxon>
        <taxon>eudicotyledons</taxon>
        <taxon>Gunneridae</taxon>
        <taxon>Pentapetalae</taxon>
        <taxon>rosids</taxon>
        <taxon>fabids</taxon>
        <taxon>Rosales</taxon>
        <taxon>Rosaceae</taxon>
        <taxon>Amygdaloideae</taxon>
        <taxon>Maleae</taxon>
        <taxon>Malus</taxon>
    </lineage>
</organism>
<sequence length="109" mass="12099">MPSSSLGSSIWKNQISLKFFKAWLKEWWVTPDQSRLLLSVTEESGSSTEITVVPIRGSPGGSHELPKSLHRLGKAANDKAKKGRERVLDLSEEENEEAEEGDESSSEMI</sequence>
<dbReference type="Proteomes" id="UP000315295">
    <property type="component" value="Unassembled WGS sequence"/>
</dbReference>
<evidence type="ECO:0000313" key="3">
    <source>
        <dbReference type="Proteomes" id="UP000315295"/>
    </source>
</evidence>
<dbReference type="EMBL" id="VIEB01000104">
    <property type="protein sequence ID" value="TQE06369.1"/>
    <property type="molecule type" value="Genomic_DNA"/>
</dbReference>
<name>A0A540N5R8_MALBA</name>
<accession>A0A540N5R8</accession>
<gene>
    <name evidence="2" type="ORF">C1H46_008003</name>
</gene>
<keyword evidence="3" id="KW-1185">Reference proteome</keyword>
<evidence type="ECO:0000256" key="1">
    <source>
        <dbReference type="SAM" id="MobiDB-lite"/>
    </source>
</evidence>
<evidence type="ECO:0000313" key="2">
    <source>
        <dbReference type="EMBL" id="TQE06369.1"/>
    </source>
</evidence>
<comment type="caution">
    <text evidence="2">The sequence shown here is derived from an EMBL/GenBank/DDBJ whole genome shotgun (WGS) entry which is preliminary data.</text>
</comment>
<feature type="compositionally biased region" description="Acidic residues" evidence="1">
    <location>
        <begin position="90"/>
        <end position="109"/>
    </location>
</feature>
<feature type="region of interest" description="Disordered" evidence="1">
    <location>
        <begin position="72"/>
        <end position="109"/>
    </location>
</feature>